<accession>A0A183BSH8</accession>
<protein>
    <submittedName>
        <fullName evidence="2">SERPIN domain-containing protein</fullName>
    </submittedName>
</protein>
<keyword evidence="1" id="KW-1185">Reference proteome</keyword>
<sequence length="189" mass="21259">MDGKFVHLSSESINRPLIGIIRRMPRGEHANWRKTGFLSSKKDAKPFKFATKVNWRANCFPEQQNFGAIETDFLKALHLGAFMKDFDGMAFRILALDLLSSIGQNGTGLCKKTCAFEPTSWHKDHFDTNCMEIVFPTEVSKFMLDVSASPYLLVCNKHESLYTSGLLPANPYKDSVNACMQVPTAKCQL</sequence>
<reference evidence="1" key="1">
    <citation type="submission" date="2013-12" db="EMBL/GenBank/DDBJ databases">
        <authorList>
            <person name="Aslett M."/>
        </authorList>
    </citation>
    <scope>NUCLEOTIDE SEQUENCE [LARGE SCALE GENOMIC DNA]</scope>
    <source>
        <strain evidence="1">Lindley</strain>
    </source>
</reference>
<dbReference type="AlphaFoldDB" id="A0A183BSH8"/>
<evidence type="ECO:0000313" key="1">
    <source>
        <dbReference type="Proteomes" id="UP000050741"/>
    </source>
</evidence>
<organism evidence="1 2">
    <name type="scientific">Globodera pallida</name>
    <name type="common">Potato cyst nematode worm</name>
    <name type="synonym">Heterodera pallida</name>
    <dbReference type="NCBI Taxonomy" id="36090"/>
    <lineage>
        <taxon>Eukaryota</taxon>
        <taxon>Metazoa</taxon>
        <taxon>Ecdysozoa</taxon>
        <taxon>Nematoda</taxon>
        <taxon>Chromadorea</taxon>
        <taxon>Rhabditida</taxon>
        <taxon>Tylenchina</taxon>
        <taxon>Tylenchomorpha</taxon>
        <taxon>Tylenchoidea</taxon>
        <taxon>Heteroderidae</taxon>
        <taxon>Heteroderinae</taxon>
        <taxon>Globodera</taxon>
    </lineage>
</organism>
<name>A0A183BSH8_GLOPA</name>
<dbReference type="WBParaSite" id="GPLIN_000356400">
    <property type="protein sequence ID" value="GPLIN_000356400"/>
    <property type="gene ID" value="GPLIN_000356400"/>
</dbReference>
<reference evidence="2" key="3">
    <citation type="submission" date="2016-06" db="UniProtKB">
        <authorList>
            <consortium name="WormBaseParasite"/>
        </authorList>
    </citation>
    <scope>IDENTIFICATION</scope>
</reference>
<evidence type="ECO:0000313" key="2">
    <source>
        <dbReference type="WBParaSite" id="GPLIN_000356400"/>
    </source>
</evidence>
<reference evidence="1" key="2">
    <citation type="submission" date="2014-05" db="EMBL/GenBank/DDBJ databases">
        <title>The genome and life-stage specific transcriptomes of Globodera pallida elucidate key aspects of plant parasitism by a cyst nematode.</title>
        <authorList>
            <person name="Cotton J.A."/>
            <person name="Lilley C.J."/>
            <person name="Jones L.M."/>
            <person name="Kikuchi T."/>
            <person name="Reid A.J."/>
            <person name="Thorpe P."/>
            <person name="Tsai I.J."/>
            <person name="Beasley H."/>
            <person name="Blok V."/>
            <person name="Cock P.J.A."/>
            <person name="Van den Akker S.E."/>
            <person name="Holroyd N."/>
            <person name="Hunt M."/>
            <person name="Mantelin S."/>
            <person name="Naghra H."/>
            <person name="Pain A."/>
            <person name="Palomares-Rius J.E."/>
            <person name="Zarowiecki M."/>
            <person name="Berriman M."/>
            <person name="Jones J.T."/>
            <person name="Urwin P.E."/>
        </authorList>
    </citation>
    <scope>NUCLEOTIDE SEQUENCE [LARGE SCALE GENOMIC DNA]</scope>
    <source>
        <strain evidence="1">Lindley</strain>
    </source>
</reference>
<dbReference type="Proteomes" id="UP000050741">
    <property type="component" value="Unassembled WGS sequence"/>
</dbReference>
<proteinExistence type="predicted"/>